<dbReference type="Gene3D" id="1.10.10.2840">
    <property type="entry name" value="PucR C-terminal helix-turn-helix domain"/>
    <property type="match status" value="1"/>
</dbReference>
<keyword evidence="3" id="KW-1185">Reference proteome</keyword>
<reference evidence="2 3" key="1">
    <citation type="submission" date="2020-04" db="EMBL/GenBank/DDBJ databases">
        <title>MicrobeNet Type strains.</title>
        <authorList>
            <person name="Nicholson A.C."/>
        </authorList>
    </citation>
    <scope>NUCLEOTIDE SEQUENCE [LARGE SCALE GENOMIC DNA]</scope>
    <source>
        <strain evidence="2 3">DSM 44956</strain>
    </source>
</reference>
<proteinExistence type="predicted"/>
<evidence type="ECO:0000313" key="2">
    <source>
        <dbReference type="EMBL" id="NKY24967.1"/>
    </source>
</evidence>
<accession>A0A7X6R1A1</accession>
<dbReference type="RefSeq" id="WP_168434041.1">
    <property type="nucleotide sequence ID" value="NZ_JAAXOS010000001.1"/>
</dbReference>
<dbReference type="PANTHER" id="PTHR33744:SF7">
    <property type="entry name" value="PUCR FAMILY TRANSCRIPTIONAL REGULATOR"/>
    <property type="match status" value="1"/>
</dbReference>
<sequence>MTSHSGVVVEQSSIAAYNEVEADVKLSPESRAICQECLRTIYLESLSLFEEGKKFEECNLEPLRQVGRIYAESGFSGESVTRVSSAVCREGIQYLLAQSPTQLVAGIIDFTVFSRNAVQISDHALISSYHETLLERGRVASPRELAGQILIQGYSADYSAPSEPAMSECRSYGVLLLAFHDMNPGNHAGRRLRGISNTFECMDVLWTVVGESLAILFPNHVDKETADTLHRRISVVIELPLVSALVPEVPLEDIPEAVVDCTESISIVRSLKYPPGCYDARHTLFERIVLSADPEMLGKMKRLIQEITSDTKLAETLAAWITNNGHRARTAGTLNIHPRTLDYRLRRIRSLVGLDPTDPSSMPLLRCASITWLAD</sequence>
<gene>
    <name evidence="2" type="ORF">HGB38_01770</name>
</gene>
<dbReference type="InterPro" id="IPR042070">
    <property type="entry name" value="PucR_C-HTH_sf"/>
</dbReference>
<dbReference type="Pfam" id="PF13556">
    <property type="entry name" value="HTH_30"/>
    <property type="match status" value="1"/>
</dbReference>
<dbReference type="Proteomes" id="UP000540698">
    <property type="component" value="Unassembled WGS sequence"/>
</dbReference>
<dbReference type="AlphaFoldDB" id="A0A7X6R1A1"/>
<comment type="caution">
    <text evidence="2">The sequence shown here is derived from an EMBL/GenBank/DDBJ whole genome shotgun (WGS) entry which is preliminary data.</text>
</comment>
<protein>
    <submittedName>
        <fullName evidence="2">PucR family transcriptional regulator</fullName>
    </submittedName>
</protein>
<dbReference type="EMBL" id="JAAXOS010000001">
    <property type="protein sequence ID" value="NKY24967.1"/>
    <property type="molecule type" value="Genomic_DNA"/>
</dbReference>
<feature type="domain" description="PucR C-terminal helix-turn-helix" evidence="1">
    <location>
        <begin position="313"/>
        <end position="368"/>
    </location>
</feature>
<evidence type="ECO:0000313" key="3">
    <source>
        <dbReference type="Proteomes" id="UP000540698"/>
    </source>
</evidence>
<dbReference type="InterPro" id="IPR025736">
    <property type="entry name" value="PucR_C-HTH_dom"/>
</dbReference>
<dbReference type="PANTHER" id="PTHR33744">
    <property type="entry name" value="CARBOHYDRATE DIACID REGULATOR"/>
    <property type="match status" value="1"/>
</dbReference>
<dbReference type="InterPro" id="IPR051448">
    <property type="entry name" value="CdaR-like_regulators"/>
</dbReference>
<organism evidence="2 3">
    <name type="scientific">Nocardia gamkensis</name>
    <dbReference type="NCBI Taxonomy" id="352869"/>
    <lineage>
        <taxon>Bacteria</taxon>
        <taxon>Bacillati</taxon>
        <taxon>Actinomycetota</taxon>
        <taxon>Actinomycetes</taxon>
        <taxon>Mycobacteriales</taxon>
        <taxon>Nocardiaceae</taxon>
        <taxon>Nocardia</taxon>
    </lineage>
</organism>
<name>A0A7X6R1A1_9NOCA</name>
<evidence type="ECO:0000259" key="1">
    <source>
        <dbReference type="Pfam" id="PF13556"/>
    </source>
</evidence>